<dbReference type="EMBL" id="JZCR01000024">
    <property type="protein sequence ID" value="KJW11986.1"/>
    <property type="molecule type" value="Genomic_DNA"/>
</dbReference>
<dbReference type="Gene3D" id="3.60.21.10">
    <property type="match status" value="1"/>
</dbReference>
<name>A0A0F3RPR3_9LACO</name>
<dbReference type="InterPro" id="IPR029052">
    <property type="entry name" value="Metallo-depent_PP-like"/>
</dbReference>
<comment type="caution">
    <text evidence="2">The sequence shown here is derived from an EMBL/GenBank/DDBJ whole genome shotgun (WGS) entry which is preliminary data.</text>
</comment>
<accession>A0A0F3RPR3</accession>
<protein>
    <submittedName>
        <fullName evidence="2">Metallophosphatase</fullName>
    </submittedName>
</protein>
<evidence type="ECO:0000313" key="2">
    <source>
        <dbReference type="EMBL" id="KJW11986.1"/>
    </source>
</evidence>
<dbReference type="PATRIC" id="fig|216463.3.peg.1713"/>
<dbReference type="RefSeq" id="WP_045808341.1">
    <property type="nucleotide sequence ID" value="NZ_BJZI01000004.1"/>
</dbReference>
<reference evidence="1 4" key="2">
    <citation type="submission" date="2019-07" db="EMBL/GenBank/DDBJ databases">
        <title>Whole genome shotgun sequence of Lactobacillus spicheri NBRC 107155.</title>
        <authorList>
            <person name="Hosoyama A."/>
            <person name="Uohara A."/>
            <person name="Ohji S."/>
            <person name="Ichikawa N."/>
        </authorList>
    </citation>
    <scope>NUCLEOTIDE SEQUENCE [LARGE SCALE GENOMIC DNA]</scope>
    <source>
        <strain evidence="1 4">NBRC 107155</strain>
    </source>
</reference>
<sequence>MQYFTSDTHFFHKDLLGNNDFAPRPFPSVEVMNQTIIDHWNARVAPTDTVYHLGDIALYFTHPAVKSDQAVADVLSQLNGHLELIKGNHDSRALFKYLAAHNPIDHGQPKYAFHDVGVLIKYDHRQYYMTHYPMMLGIVKQIINLHGHIHHYAVPVKENINVGVDTPEQRYLTQPVPFGTPFSTAEIEQMVTGKAAEFKTKQ</sequence>
<reference evidence="2 3" key="1">
    <citation type="submission" date="2015-03" db="EMBL/GenBank/DDBJ databases">
        <authorList>
            <person name="Zheng J."/>
            <person name="Ganezle M."/>
        </authorList>
    </citation>
    <scope>NUCLEOTIDE SEQUENCE [LARGE SCALE GENOMIC DNA]</scope>
    <source>
        <strain evidence="2 3">LP38</strain>
    </source>
</reference>
<dbReference type="OrthoDB" id="5380073at2"/>
<dbReference type="Proteomes" id="UP000033491">
    <property type="component" value="Unassembled WGS sequence"/>
</dbReference>
<evidence type="ECO:0000313" key="3">
    <source>
        <dbReference type="Proteomes" id="UP000033491"/>
    </source>
</evidence>
<keyword evidence="4" id="KW-1185">Reference proteome</keyword>
<dbReference type="AlphaFoldDB" id="A0A0F3RPR3"/>
<evidence type="ECO:0000313" key="4">
    <source>
        <dbReference type="Proteomes" id="UP000321691"/>
    </source>
</evidence>
<dbReference type="STRING" id="216463.VC81_12290"/>
<dbReference type="Proteomes" id="UP000321691">
    <property type="component" value="Unassembled WGS sequence"/>
</dbReference>
<dbReference type="SUPFAM" id="SSF56300">
    <property type="entry name" value="Metallo-dependent phosphatases"/>
    <property type="match status" value="1"/>
</dbReference>
<proteinExistence type="predicted"/>
<dbReference type="EMBL" id="BJZI01000004">
    <property type="protein sequence ID" value="GEO65926.1"/>
    <property type="molecule type" value="Genomic_DNA"/>
</dbReference>
<evidence type="ECO:0000313" key="1">
    <source>
        <dbReference type="EMBL" id="GEO65926.1"/>
    </source>
</evidence>
<organism evidence="2 3">
    <name type="scientific">Levilactobacillus spicheri</name>
    <dbReference type="NCBI Taxonomy" id="216463"/>
    <lineage>
        <taxon>Bacteria</taxon>
        <taxon>Bacillati</taxon>
        <taxon>Bacillota</taxon>
        <taxon>Bacilli</taxon>
        <taxon>Lactobacillales</taxon>
        <taxon>Lactobacillaceae</taxon>
        <taxon>Levilactobacillus</taxon>
    </lineage>
</organism>
<gene>
    <name evidence="1" type="ORF">LSP04_03450</name>
    <name evidence="2" type="ORF">VC81_12290</name>
</gene>